<dbReference type="CDD" id="cd06154">
    <property type="entry name" value="YjgF_YER057c_UK114_like_6"/>
    <property type="match status" value="1"/>
</dbReference>
<dbReference type="EMBL" id="FOMD01000004">
    <property type="protein sequence ID" value="SFD53027.1"/>
    <property type="molecule type" value="Genomic_DNA"/>
</dbReference>
<dbReference type="InterPro" id="IPR006175">
    <property type="entry name" value="YjgF/YER057c/UK114"/>
</dbReference>
<dbReference type="SUPFAM" id="SSF55298">
    <property type="entry name" value="YjgF-like"/>
    <property type="match status" value="1"/>
</dbReference>
<dbReference type="PANTHER" id="PTHR43857">
    <property type="entry name" value="BLR7761 PROTEIN"/>
    <property type="match status" value="1"/>
</dbReference>
<evidence type="ECO:0000313" key="2">
    <source>
        <dbReference type="Proteomes" id="UP000199022"/>
    </source>
</evidence>
<keyword evidence="2" id="KW-1185">Reference proteome</keyword>
<reference evidence="2" key="1">
    <citation type="submission" date="2016-10" db="EMBL/GenBank/DDBJ databases">
        <authorList>
            <person name="Varghese N."/>
            <person name="Submissions S."/>
        </authorList>
    </citation>
    <scope>NUCLEOTIDE SEQUENCE [LARGE SCALE GENOMIC DNA]</scope>
    <source>
        <strain evidence="2">DSM 45962</strain>
    </source>
</reference>
<dbReference type="Proteomes" id="UP000199022">
    <property type="component" value="Unassembled WGS sequence"/>
</dbReference>
<protein>
    <submittedName>
        <fullName evidence="1">Enamine deaminase RidA, house cleaning of reactive enamine intermediates, YjgF/YER057c/UK114 family</fullName>
    </submittedName>
</protein>
<dbReference type="PANTHER" id="PTHR43857:SF1">
    <property type="entry name" value="YJGH FAMILY PROTEIN"/>
    <property type="match status" value="1"/>
</dbReference>
<evidence type="ECO:0000313" key="1">
    <source>
        <dbReference type="EMBL" id="SFD53027.1"/>
    </source>
</evidence>
<organism evidence="1 2">
    <name type="scientific">Klenkia taihuensis</name>
    <dbReference type="NCBI Taxonomy" id="1225127"/>
    <lineage>
        <taxon>Bacteria</taxon>
        <taxon>Bacillati</taxon>
        <taxon>Actinomycetota</taxon>
        <taxon>Actinomycetes</taxon>
        <taxon>Geodermatophilales</taxon>
        <taxon>Geodermatophilaceae</taxon>
        <taxon>Klenkia</taxon>
    </lineage>
</organism>
<dbReference type="STRING" id="1225127.SAMN05661030_3637"/>
<proteinExistence type="predicted"/>
<dbReference type="Pfam" id="PF01042">
    <property type="entry name" value="Ribonuc_L-PSP"/>
    <property type="match status" value="1"/>
</dbReference>
<dbReference type="Gene3D" id="3.30.1330.40">
    <property type="entry name" value="RutC-like"/>
    <property type="match status" value="1"/>
</dbReference>
<gene>
    <name evidence="1" type="ORF">SAMN05661030_3637</name>
</gene>
<dbReference type="InterPro" id="IPR035959">
    <property type="entry name" value="RutC-like_sf"/>
</dbReference>
<name>A0A1I1T2W2_9ACTN</name>
<dbReference type="AlphaFoldDB" id="A0A1I1T2W2"/>
<accession>A0A1I1T2W2</accession>
<dbReference type="OrthoDB" id="9799840at2"/>
<dbReference type="RefSeq" id="WP_091562666.1">
    <property type="nucleotide sequence ID" value="NZ_BNAC01000005.1"/>
</dbReference>
<sequence>MIAWRVGSGGRYEDVVGYCRVVRAGELVWVSGTTGTRDGVLVEGGAVEQMRQALTNVVAALDSAGSSVADVVRTRVYVTDISTWEEVGRVHAEFFGRHRPATTMVEVSRLVDPAMLVEVEADAFVGFGR</sequence>